<name>A0A845UAP8_9PROT</name>
<dbReference type="NCBIfam" id="TIGR03504">
    <property type="entry name" value="FimV_Cterm"/>
    <property type="match status" value="1"/>
</dbReference>
<feature type="domain" description="FimV N-terminal" evidence="2">
    <location>
        <begin position="24"/>
        <end position="124"/>
    </location>
</feature>
<dbReference type="NCBIfam" id="TIGR03505">
    <property type="entry name" value="FimV_core"/>
    <property type="match status" value="1"/>
</dbReference>
<dbReference type="Gene3D" id="1.20.58.2200">
    <property type="match status" value="1"/>
</dbReference>
<dbReference type="InterPro" id="IPR057840">
    <property type="entry name" value="FimV_N"/>
</dbReference>
<dbReference type="SUPFAM" id="SSF48452">
    <property type="entry name" value="TPR-like"/>
    <property type="match status" value="1"/>
</dbReference>
<feature type="region of interest" description="Disordered" evidence="1">
    <location>
        <begin position="128"/>
        <end position="149"/>
    </location>
</feature>
<comment type="caution">
    <text evidence="3">The sequence shown here is derived from an EMBL/GenBank/DDBJ whole genome shotgun (WGS) entry which is preliminary data.</text>
</comment>
<feature type="region of interest" description="Disordered" evidence="1">
    <location>
        <begin position="629"/>
        <end position="656"/>
    </location>
</feature>
<sequence length="754" mass="79843">MDKKNWLWALAGMGLFLPGMAQALGLGELRVLSAQGEPFRAEISIRSLDPQSRASLSAGLAPASAFAMIDLPEASTLAHWHFTVRNGNRPAILISSPLPLTQPALKFLVKLDWSGGQLVREYTAYSSASPYAPPSLSVAPSPSGEPATVPAAAASQPARLYHGWSRVNRYGPVPQNSSLYQVARSITRSNAVTLDQVMVALVKANPQAFKAGSPTYLYAGSMLTVPSLAQVQSLRPAQATTWLSSRRGASPAAALATAAKAPTTAHMAAKPAGAATHLVLSSAPAAAVTTSTVSAAPVALGHLQEQDAVLKAENQKLMTAVAALGQRLTAEEGLLASQGARLATLSRSSSSNNLFENLPLLMSLGGNVLLLLLFLWMLGRQKQVERRQREISQRVSTWSAVPRGGDGPQPPAPAVSAPAAAVVSPIVESPVTAAPAVASSPTAGVFQYAVEEPENTPEPYTNAEVDPIEQADLYLTYGKAGQAVAVLNEALDANPRRKELYVKLLDVYVNLDRHEEYLDLAERMRGRFGPHNAAWQEVAAQGARLFPGNPLFAAVEEGATVVTNPDAAEPPAAAVSAQDAPLSALDFHFDRASAEPVSAEEESAFSSEEKARLLQSIDEQFRLLEEAESTEKGLDFGATPEPGPVSEAPTEKEDGALNPSGLHVLQNEFLPEARSEPTASVAETVSAPAESLVAAESSVHVEVDDWDAVGTKFDLAKAYMEMGDSESARDLLEEVSREGSIAQREEAQQLLRHL</sequence>
<dbReference type="InterPro" id="IPR020011">
    <property type="entry name" value="FimV_C"/>
</dbReference>
<accession>A0A845UAP8</accession>
<dbReference type="RefSeq" id="WP_163097745.1">
    <property type="nucleotide sequence ID" value="NZ_CP127523.1"/>
</dbReference>
<evidence type="ECO:0000259" key="2">
    <source>
        <dbReference type="Pfam" id="PF25800"/>
    </source>
</evidence>
<dbReference type="InterPro" id="IPR038440">
    <property type="entry name" value="FimV_C_sf"/>
</dbReference>
<proteinExistence type="predicted"/>
<dbReference type="Gene3D" id="1.25.40.10">
    <property type="entry name" value="Tetratricopeptide repeat domain"/>
    <property type="match status" value="1"/>
</dbReference>
<protein>
    <submittedName>
        <fullName evidence="3">Motility protein FimV</fullName>
    </submittedName>
</protein>
<evidence type="ECO:0000313" key="3">
    <source>
        <dbReference type="EMBL" id="NDU42515.1"/>
    </source>
</evidence>
<organism evidence="3">
    <name type="scientific">Acidithiobacillus ferrianus</name>
    <dbReference type="NCBI Taxonomy" id="2678518"/>
    <lineage>
        <taxon>Bacteria</taxon>
        <taxon>Pseudomonadati</taxon>
        <taxon>Pseudomonadota</taxon>
        <taxon>Acidithiobacillia</taxon>
        <taxon>Acidithiobacillales</taxon>
        <taxon>Acidithiobacillaceae</taxon>
        <taxon>Acidithiobacillus</taxon>
    </lineage>
</organism>
<evidence type="ECO:0000256" key="1">
    <source>
        <dbReference type="SAM" id="MobiDB-lite"/>
    </source>
</evidence>
<gene>
    <name evidence="3" type="ORF">GL267_07630</name>
</gene>
<dbReference type="InterPro" id="IPR020012">
    <property type="entry name" value="LysM_FimV"/>
</dbReference>
<dbReference type="EMBL" id="WNJL01000030">
    <property type="protein sequence ID" value="NDU42515.1"/>
    <property type="molecule type" value="Genomic_DNA"/>
</dbReference>
<dbReference type="InterPro" id="IPR011990">
    <property type="entry name" value="TPR-like_helical_dom_sf"/>
</dbReference>
<reference evidence="3" key="1">
    <citation type="submission" date="2019-11" db="EMBL/GenBank/DDBJ databases">
        <title>Acidithiobacillus ferrianus sp. nov.: a facultatively anaerobic and extremely acidophilic chemolithoautotroph.</title>
        <authorList>
            <person name="Norris P.R."/>
            <person name="Falagan C."/>
            <person name="Moya-Beltran A."/>
            <person name="Castro M."/>
            <person name="Quatrini R."/>
            <person name="Johnson D.B."/>
        </authorList>
    </citation>
    <scope>NUCLEOTIDE SEQUENCE [LARGE SCALE GENOMIC DNA]</scope>
    <source>
        <strain evidence="3">MG</strain>
    </source>
</reference>
<dbReference type="AlphaFoldDB" id="A0A845UAP8"/>
<dbReference type="Pfam" id="PF25800">
    <property type="entry name" value="FimV_N"/>
    <property type="match status" value="1"/>
</dbReference>